<accession>A0ABY7G533</accession>
<comment type="caution">
    <text evidence="2">Lacks conserved residue(s) required for the propagation of feature annotation.</text>
</comment>
<feature type="region of interest" description="Disordered" evidence="3">
    <location>
        <begin position="683"/>
        <end position="746"/>
    </location>
</feature>
<dbReference type="InterPro" id="IPR002049">
    <property type="entry name" value="LE_dom"/>
</dbReference>
<feature type="region of interest" description="Disordered" evidence="3">
    <location>
        <begin position="620"/>
        <end position="647"/>
    </location>
</feature>
<dbReference type="PRINTS" id="PR00011">
    <property type="entry name" value="EGFLAMININ"/>
</dbReference>
<dbReference type="PROSITE" id="PS00022">
    <property type="entry name" value="EGF_1"/>
    <property type="match status" value="6"/>
</dbReference>
<feature type="disulfide bond" evidence="2">
    <location>
        <begin position="350"/>
        <end position="359"/>
    </location>
</feature>
<keyword evidence="2" id="KW-0245">EGF-like domain</keyword>
<dbReference type="Gene3D" id="2.10.25.10">
    <property type="entry name" value="Laminin"/>
    <property type="match status" value="1"/>
</dbReference>
<feature type="domain" description="EGF-like" evidence="4">
    <location>
        <begin position="420"/>
        <end position="452"/>
    </location>
</feature>
<proteinExistence type="predicted"/>
<evidence type="ECO:0000313" key="5">
    <source>
        <dbReference type="EMBL" id="WAR29545.1"/>
    </source>
</evidence>
<dbReference type="Proteomes" id="UP001164746">
    <property type="component" value="Chromosome 16"/>
</dbReference>
<name>A0ABY7G533_MYAAR</name>
<evidence type="ECO:0000313" key="6">
    <source>
        <dbReference type="Proteomes" id="UP001164746"/>
    </source>
</evidence>
<keyword evidence="6" id="KW-1185">Reference proteome</keyword>
<evidence type="ECO:0000256" key="3">
    <source>
        <dbReference type="SAM" id="MobiDB-lite"/>
    </source>
</evidence>
<feature type="region of interest" description="Disordered" evidence="3">
    <location>
        <begin position="567"/>
        <end position="590"/>
    </location>
</feature>
<evidence type="ECO:0000256" key="1">
    <source>
        <dbReference type="ARBA" id="ARBA00023157"/>
    </source>
</evidence>
<dbReference type="EMBL" id="CP111027">
    <property type="protein sequence ID" value="WAR29545.1"/>
    <property type="molecule type" value="Genomic_DNA"/>
</dbReference>
<protein>
    <submittedName>
        <fullName evidence="5">MEG11-like protein</fullName>
    </submittedName>
</protein>
<dbReference type="InterPro" id="IPR052485">
    <property type="entry name" value="MEGF_diff_regulators"/>
</dbReference>
<dbReference type="InterPro" id="IPR013111">
    <property type="entry name" value="EGF_extracell"/>
</dbReference>
<dbReference type="Pfam" id="PF07974">
    <property type="entry name" value="EGF_2"/>
    <property type="match status" value="1"/>
</dbReference>
<dbReference type="Pfam" id="PF00053">
    <property type="entry name" value="EGF_laminin"/>
    <property type="match status" value="4"/>
</dbReference>
<organism evidence="5 6">
    <name type="scientific">Mya arenaria</name>
    <name type="common">Soft-shell clam</name>
    <dbReference type="NCBI Taxonomy" id="6604"/>
    <lineage>
        <taxon>Eukaryota</taxon>
        <taxon>Metazoa</taxon>
        <taxon>Spiralia</taxon>
        <taxon>Lophotrochozoa</taxon>
        <taxon>Mollusca</taxon>
        <taxon>Bivalvia</taxon>
        <taxon>Autobranchia</taxon>
        <taxon>Heteroconchia</taxon>
        <taxon>Euheterodonta</taxon>
        <taxon>Imparidentia</taxon>
        <taxon>Neoheterodontei</taxon>
        <taxon>Myida</taxon>
        <taxon>Myoidea</taxon>
        <taxon>Myidae</taxon>
        <taxon>Mya</taxon>
    </lineage>
</organism>
<feature type="compositionally biased region" description="Low complexity" evidence="3">
    <location>
        <begin position="629"/>
        <end position="639"/>
    </location>
</feature>
<dbReference type="SMART" id="SM00181">
    <property type="entry name" value="EGF"/>
    <property type="match status" value="10"/>
</dbReference>
<keyword evidence="1 2" id="KW-1015">Disulfide bond</keyword>
<feature type="domain" description="EGF-like" evidence="4">
    <location>
        <begin position="330"/>
        <end position="360"/>
    </location>
</feature>
<feature type="disulfide bond" evidence="2">
    <location>
        <begin position="442"/>
        <end position="451"/>
    </location>
</feature>
<gene>
    <name evidence="5" type="ORF">MAR_003113</name>
</gene>
<dbReference type="PROSITE" id="PS50026">
    <property type="entry name" value="EGF_3"/>
    <property type="match status" value="2"/>
</dbReference>
<dbReference type="InterPro" id="IPR000742">
    <property type="entry name" value="EGF"/>
</dbReference>
<dbReference type="SMART" id="SM00180">
    <property type="entry name" value="EGF_Lam"/>
    <property type="match status" value="6"/>
</dbReference>
<feature type="disulfide bond" evidence="2">
    <location>
        <begin position="423"/>
        <end position="433"/>
    </location>
</feature>
<evidence type="ECO:0000256" key="2">
    <source>
        <dbReference type="PROSITE-ProRule" id="PRU00076"/>
    </source>
</evidence>
<sequence length="934" mass="101542">MASVPPECGLANQDEAASCVDDCHDKTYQGYCILPDECLCREGFKGELCESGCAANEWGRNCEKVCNCAAHGSCDPETGHCHKTCDPSTVQEEGCQQTCACQNGGVCDKQTEKCICASGYKGEYCAEVCDGFHYGQNCTQLCACYNQGICDPTNGKCQCDIGYTGESCNALSTLCQCKPGYQGDDCSIKCDDPFYGKNCAQVCPCAETGKCHHVTGECVECYPGTVCNEPCPHGKYGRNCEQDCLCDLKRSICSPYDGSCQCKPGYQGLNCVDECEEGQYGFLCIHNCSCSVEGTKGCDPMTGECRCKPGWHGVTCNSPCLQDSWGSNCVNPCDCSGRGSCDHLNGACICEAGYHGETCENECMNGTYGYKCMYSCPVCSPGFNCDPATGECVTESCPPGLMGLKCNKNCPQGRWGLKCSNTCSVSCIQNGFCNPVTGMCVCYPGYFGAQCDQECPKGKFGFGCANDCPCIESRTETCHHVTGRCHCLSGYTGNYCEKDTLGQGGTSGGQTGTNNTSAAAASISPIIVGVVVVFCFQRDLTWADELGQQQSCEPFDDIDEEKMRVTMARGDKCDSRPTSGTYSEPEEDRYTTLKSVMGNATLERSSSTQGADKDYTLYQGQRSEEEGQNSPSRSPSRSSNDGHAGYVNNAYADESTKQHNNKSTKGISQPLYDIDFITINSNTGNSQQASHDSDGLNTASLPGTQTRDPETNQSKSFISRTNLTSENEEVTRSENPYDIPNCTTDENKTTTFNAGGYITPISDQTVENPVSHSSNGIGYITPLHEIEIENQLMIKLSYFKGDLVLQAKMTGNIFRRMVHISTVLCLSERTGDICKKLIQLSSPTNAVTPSFTLNQQYSCAIKIYKIHPRKPPNYSVMDMLFKVAIDQDTFKGNHQVYAYFDHGHSLQCLTFMKLMQSSFKCSNNQSNTIFKRKA</sequence>
<dbReference type="Gene3D" id="2.170.300.10">
    <property type="entry name" value="Tie2 ligand-binding domain superfamily"/>
    <property type="match status" value="3"/>
</dbReference>
<dbReference type="PANTHER" id="PTHR24052">
    <property type="entry name" value="DELTA-RELATED"/>
    <property type="match status" value="1"/>
</dbReference>
<feature type="compositionally biased region" description="Polar residues" evidence="3">
    <location>
        <begin position="683"/>
        <end position="725"/>
    </location>
</feature>
<reference evidence="5" key="1">
    <citation type="submission" date="2022-11" db="EMBL/GenBank/DDBJ databases">
        <title>Centuries of genome instability and evolution in soft-shell clam transmissible cancer (bioRxiv).</title>
        <authorList>
            <person name="Hart S.F.M."/>
            <person name="Yonemitsu M.A."/>
            <person name="Giersch R.M."/>
            <person name="Beal B.F."/>
            <person name="Arriagada G."/>
            <person name="Davis B.W."/>
            <person name="Ostrander E.A."/>
            <person name="Goff S.P."/>
            <person name="Metzger M.J."/>
        </authorList>
    </citation>
    <scope>NUCLEOTIDE SEQUENCE</scope>
    <source>
        <strain evidence="5">MELC-2E11</strain>
        <tissue evidence="5">Siphon/mantle</tissue>
    </source>
</reference>
<dbReference type="CDD" id="cd00055">
    <property type="entry name" value="EGF_Lam"/>
    <property type="match status" value="2"/>
</dbReference>
<dbReference type="PANTHER" id="PTHR24052:SF8">
    <property type="entry name" value="NIMROD A, ISOFORM E"/>
    <property type="match status" value="1"/>
</dbReference>
<evidence type="ECO:0000259" key="4">
    <source>
        <dbReference type="PROSITE" id="PS50026"/>
    </source>
</evidence>
<dbReference type="PROSITE" id="PS01186">
    <property type="entry name" value="EGF_2"/>
    <property type="match status" value="1"/>
</dbReference>